<proteinExistence type="predicted"/>
<dbReference type="PROSITE" id="PS50812">
    <property type="entry name" value="PWWP"/>
    <property type="match status" value="1"/>
</dbReference>
<dbReference type="InterPro" id="IPR007695">
    <property type="entry name" value="DNA_mismatch_repair_MutS-lik_N"/>
</dbReference>
<evidence type="ECO:0000259" key="2">
    <source>
        <dbReference type="PROSITE" id="PS50812"/>
    </source>
</evidence>
<sequence length="415" mass="47545">MSTEATTKTVRSVINVMEIKTAIKGAGAGPSAKGPIHPRMQCSPKRVPAKGRMHPIMRCSPHRVAAHLDKHEEGSLVWVQQKTWPWWPAFIRRTYEDSNEEFCYRERRNKKNGGLQLEYHVQYLDNPITTHWIEARYVKPYRGRKAGDVKEPTNDPVWDRWEQACAYADYLNGLDVDERTNCLFFDFGAVYPNWDAIVGVKRNSGNSVNSTLGSVTASRDEMEPGIGDQHTQEIGDAGNIPHNDMQIESEDDVGDHDDGNGRDQQDGQVRVEGRILRIPNWEHEKLAWLQKGERMDGKMVKEGNANYDPTTLFVPDDYIATQPPMMKQWWEFKRRNCTTIYFFKVGNMYKCFHWDAVTVAQKLRLEIRDVQPNVARNSIQVPICTIDVGTFIEITDLLMTDGFIVSTQAIPVEEN</sequence>
<feature type="compositionally biased region" description="Low complexity" evidence="1">
    <location>
        <begin position="26"/>
        <end position="35"/>
    </location>
</feature>
<keyword evidence="4" id="KW-1185">Reference proteome</keyword>
<organism evidence="3 4">
    <name type="scientific">Orchesella dallaii</name>
    <dbReference type="NCBI Taxonomy" id="48710"/>
    <lineage>
        <taxon>Eukaryota</taxon>
        <taxon>Metazoa</taxon>
        <taxon>Ecdysozoa</taxon>
        <taxon>Arthropoda</taxon>
        <taxon>Hexapoda</taxon>
        <taxon>Collembola</taxon>
        <taxon>Entomobryomorpha</taxon>
        <taxon>Entomobryoidea</taxon>
        <taxon>Orchesellidae</taxon>
        <taxon>Orchesellinae</taxon>
        <taxon>Orchesella</taxon>
    </lineage>
</organism>
<dbReference type="InterPro" id="IPR000313">
    <property type="entry name" value="PWWP_dom"/>
</dbReference>
<evidence type="ECO:0000313" key="4">
    <source>
        <dbReference type="Proteomes" id="UP001642540"/>
    </source>
</evidence>
<name>A0ABP1QZL1_9HEXA</name>
<dbReference type="InterPro" id="IPR016151">
    <property type="entry name" value="DNA_mismatch_repair_MutS_N"/>
</dbReference>
<evidence type="ECO:0000313" key="3">
    <source>
        <dbReference type="EMBL" id="CAL8112441.1"/>
    </source>
</evidence>
<protein>
    <recommendedName>
        <fullName evidence="2">PWWP domain-containing protein</fullName>
    </recommendedName>
</protein>
<dbReference type="Proteomes" id="UP001642540">
    <property type="component" value="Unassembled WGS sequence"/>
</dbReference>
<dbReference type="Gene3D" id="2.30.30.140">
    <property type="match status" value="1"/>
</dbReference>
<feature type="region of interest" description="Disordered" evidence="1">
    <location>
        <begin position="26"/>
        <end position="52"/>
    </location>
</feature>
<gene>
    <name evidence="3" type="ORF">ODALV1_LOCUS15649</name>
</gene>
<reference evidence="3 4" key="1">
    <citation type="submission" date="2024-08" db="EMBL/GenBank/DDBJ databases">
        <authorList>
            <person name="Cucini C."/>
            <person name="Frati F."/>
        </authorList>
    </citation>
    <scope>NUCLEOTIDE SEQUENCE [LARGE SCALE GENOMIC DNA]</scope>
</reference>
<evidence type="ECO:0000256" key="1">
    <source>
        <dbReference type="SAM" id="MobiDB-lite"/>
    </source>
</evidence>
<feature type="region of interest" description="Disordered" evidence="1">
    <location>
        <begin position="218"/>
        <end position="271"/>
    </location>
</feature>
<dbReference type="Gene3D" id="3.40.1170.10">
    <property type="entry name" value="DNA repair protein MutS, domain I"/>
    <property type="match status" value="1"/>
</dbReference>
<dbReference type="EMBL" id="CAXLJM020000048">
    <property type="protein sequence ID" value="CAL8112441.1"/>
    <property type="molecule type" value="Genomic_DNA"/>
</dbReference>
<accession>A0ABP1QZL1</accession>
<dbReference type="SUPFAM" id="SSF55271">
    <property type="entry name" value="DNA repair protein MutS, domain I"/>
    <property type="match status" value="1"/>
</dbReference>
<feature type="domain" description="PWWP" evidence="2">
    <location>
        <begin position="73"/>
        <end position="144"/>
    </location>
</feature>
<comment type="caution">
    <text evidence="3">The sequence shown here is derived from an EMBL/GenBank/DDBJ whole genome shotgun (WGS) entry which is preliminary data.</text>
</comment>
<feature type="compositionally biased region" description="Basic and acidic residues" evidence="1">
    <location>
        <begin position="256"/>
        <end position="271"/>
    </location>
</feature>
<dbReference type="Pfam" id="PF01624">
    <property type="entry name" value="MutS_I"/>
    <property type="match status" value="1"/>
</dbReference>
<dbReference type="SUPFAM" id="SSF63748">
    <property type="entry name" value="Tudor/PWWP/MBT"/>
    <property type="match status" value="1"/>
</dbReference>
<dbReference type="Pfam" id="PF00855">
    <property type="entry name" value="PWWP"/>
    <property type="match status" value="1"/>
</dbReference>